<keyword evidence="2" id="KW-1185">Reference proteome</keyword>
<organism evidence="1 2">
    <name type="scientific">Iphiclides podalirius</name>
    <name type="common">scarce swallowtail</name>
    <dbReference type="NCBI Taxonomy" id="110791"/>
    <lineage>
        <taxon>Eukaryota</taxon>
        <taxon>Metazoa</taxon>
        <taxon>Ecdysozoa</taxon>
        <taxon>Arthropoda</taxon>
        <taxon>Hexapoda</taxon>
        <taxon>Insecta</taxon>
        <taxon>Pterygota</taxon>
        <taxon>Neoptera</taxon>
        <taxon>Endopterygota</taxon>
        <taxon>Lepidoptera</taxon>
        <taxon>Glossata</taxon>
        <taxon>Ditrysia</taxon>
        <taxon>Papilionoidea</taxon>
        <taxon>Papilionidae</taxon>
        <taxon>Papilioninae</taxon>
        <taxon>Iphiclides</taxon>
    </lineage>
</organism>
<name>A0ABN8J268_9NEOP</name>
<protein>
    <submittedName>
        <fullName evidence="1">Uncharacterized protein</fullName>
    </submittedName>
</protein>
<gene>
    <name evidence="1" type="ORF">IPOD504_LOCUS15336</name>
</gene>
<reference evidence="1" key="1">
    <citation type="submission" date="2022-03" db="EMBL/GenBank/DDBJ databases">
        <authorList>
            <person name="Martin H S."/>
        </authorList>
    </citation>
    <scope>NUCLEOTIDE SEQUENCE</scope>
</reference>
<proteinExistence type="predicted"/>
<dbReference type="EMBL" id="OW152818">
    <property type="protein sequence ID" value="CAH2071943.1"/>
    <property type="molecule type" value="Genomic_DNA"/>
</dbReference>
<accession>A0ABN8J268</accession>
<evidence type="ECO:0000313" key="2">
    <source>
        <dbReference type="Proteomes" id="UP000837857"/>
    </source>
</evidence>
<evidence type="ECO:0000313" key="1">
    <source>
        <dbReference type="EMBL" id="CAH2071943.1"/>
    </source>
</evidence>
<feature type="non-terminal residue" evidence="1">
    <location>
        <position position="69"/>
    </location>
</feature>
<dbReference type="Proteomes" id="UP000837857">
    <property type="component" value="Chromosome 6"/>
</dbReference>
<sequence>MVRTARCVSGAVKKLMSPEEDDEEAEYDRADDMVTEAWLGRRPLRHRGHDPHVGALPEAFEELCTMLCE</sequence>